<dbReference type="EMBL" id="RCMI01000041">
    <property type="protein sequence ID" value="KAG2940197.1"/>
    <property type="molecule type" value="Genomic_DNA"/>
</dbReference>
<organism evidence="6 7">
    <name type="scientific">Phytophthora cactorum</name>
    <dbReference type="NCBI Taxonomy" id="29920"/>
    <lineage>
        <taxon>Eukaryota</taxon>
        <taxon>Sar</taxon>
        <taxon>Stramenopiles</taxon>
        <taxon>Oomycota</taxon>
        <taxon>Peronosporomycetes</taxon>
        <taxon>Peronosporales</taxon>
        <taxon>Peronosporaceae</taxon>
        <taxon>Phytophthora</taxon>
    </lineage>
</organism>
<accession>A0A329SKT5</accession>
<reference evidence="5" key="2">
    <citation type="submission" date="2018-05" db="EMBL/GenBank/DDBJ databases">
        <title>Effector identification in a new, highly contiguous assembly of the strawberry crown rot pathogen Phytophthora cactorum.</title>
        <authorList>
            <person name="Armitage A.D."/>
            <person name="Nellist C.F."/>
            <person name="Bates H."/>
            <person name="Vickerstaff R.J."/>
            <person name="Harrison R.J."/>
        </authorList>
    </citation>
    <scope>NUCLEOTIDE SEQUENCE</scope>
    <source>
        <strain evidence="1">15-7</strain>
        <strain evidence="2">4032</strain>
        <strain evidence="3">4040</strain>
        <strain evidence="4">P415</strain>
        <strain evidence="5">P421</strain>
    </source>
</reference>
<dbReference type="Proteomes" id="UP000251314">
    <property type="component" value="Unassembled WGS sequence"/>
</dbReference>
<comment type="caution">
    <text evidence="6">The sequence shown here is derived from an EMBL/GenBank/DDBJ whole genome shotgun (WGS) entry which is preliminary data.</text>
</comment>
<dbReference type="EMBL" id="RCMK01000079">
    <property type="protein sequence ID" value="KAG2949991.1"/>
    <property type="molecule type" value="Genomic_DNA"/>
</dbReference>
<dbReference type="EMBL" id="MJFZ01000116">
    <property type="protein sequence ID" value="RAW37285.1"/>
    <property type="molecule type" value="Genomic_DNA"/>
</dbReference>
<keyword evidence="7" id="KW-1185">Reference proteome</keyword>
<dbReference type="InterPro" id="IPR022601">
    <property type="entry name" value="DUF3160"/>
</dbReference>
<evidence type="ECO:0000313" key="5">
    <source>
        <dbReference type="EMBL" id="KAG3223113.1"/>
    </source>
</evidence>
<dbReference type="Pfam" id="PF11369">
    <property type="entry name" value="DUF3160"/>
    <property type="match status" value="1"/>
</dbReference>
<dbReference type="Proteomes" id="UP000735874">
    <property type="component" value="Unassembled WGS sequence"/>
</dbReference>
<proteinExistence type="predicted"/>
<dbReference type="Proteomes" id="UP000736787">
    <property type="component" value="Unassembled WGS sequence"/>
</dbReference>
<sequence>MAADSGVDKAVADVHYFLVIALNLLGGHLLQSTPKLEELWSAIQAEKTIAIKVFSALRTVVFSQIKPRGHCTTSEPLQRYFRAVMWVGIVDFRIAGGKCDRDLPELLCAVVLVQCLQASDSLSDVEQVDSLISSLVADGDLGGDSLSAHELAKLVTPMNIATSILNKLGPERGKLLLDLQQQIAQKGLGTASYRASFSGRCNVGTYDTNG</sequence>
<evidence type="ECO:0000313" key="4">
    <source>
        <dbReference type="EMBL" id="KAG2989196.1"/>
    </source>
</evidence>
<evidence type="ECO:0000313" key="3">
    <source>
        <dbReference type="EMBL" id="KAG2949991.1"/>
    </source>
</evidence>
<dbReference type="AlphaFoldDB" id="A0A329SKT5"/>
<evidence type="ECO:0000313" key="7">
    <source>
        <dbReference type="Proteomes" id="UP000251314"/>
    </source>
</evidence>
<dbReference type="Proteomes" id="UP000760860">
    <property type="component" value="Unassembled WGS sequence"/>
</dbReference>
<reference evidence="6 7" key="1">
    <citation type="submission" date="2018-01" db="EMBL/GenBank/DDBJ databases">
        <title>Draft genome of the strawberry crown rot pathogen Phytophthora cactorum.</title>
        <authorList>
            <person name="Armitage A.D."/>
            <person name="Lysoe E."/>
            <person name="Nellist C.F."/>
            <person name="Harrison R.J."/>
            <person name="Brurberg M.B."/>
        </authorList>
    </citation>
    <scope>NUCLEOTIDE SEQUENCE [LARGE SCALE GENOMIC DNA]</scope>
    <source>
        <strain evidence="6 7">10300</strain>
    </source>
</reference>
<evidence type="ECO:0000313" key="1">
    <source>
        <dbReference type="EMBL" id="KAG2865934.1"/>
    </source>
</evidence>
<dbReference type="EMBL" id="RCMV01000156">
    <property type="protein sequence ID" value="KAG3223113.1"/>
    <property type="molecule type" value="Genomic_DNA"/>
</dbReference>
<dbReference type="Proteomes" id="UP000774804">
    <property type="component" value="Unassembled WGS sequence"/>
</dbReference>
<gene>
    <name evidence="6" type="ORF">PC110_g6460</name>
    <name evidence="1" type="ORF">PC113_g3279</name>
    <name evidence="2" type="ORF">PC115_g2709</name>
    <name evidence="3" type="ORF">PC117_g4787</name>
    <name evidence="4" type="ORF">PC118_g6293</name>
    <name evidence="5" type="ORF">PC129_g6198</name>
</gene>
<dbReference type="EMBL" id="RCML01000138">
    <property type="protein sequence ID" value="KAG2989196.1"/>
    <property type="molecule type" value="Genomic_DNA"/>
</dbReference>
<protein>
    <submittedName>
        <fullName evidence="6">Uncharacterized protein</fullName>
    </submittedName>
</protein>
<evidence type="ECO:0000313" key="2">
    <source>
        <dbReference type="EMBL" id="KAG2940197.1"/>
    </source>
</evidence>
<dbReference type="VEuPathDB" id="FungiDB:PC110_g6460"/>
<dbReference type="OrthoDB" id="10340494at2759"/>
<dbReference type="EMBL" id="RCMG01000049">
    <property type="protein sequence ID" value="KAG2865934.1"/>
    <property type="molecule type" value="Genomic_DNA"/>
</dbReference>
<evidence type="ECO:0000313" key="6">
    <source>
        <dbReference type="EMBL" id="RAW37285.1"/>
    </source>
</evidence>
<name>A0A329SKT5_9STRA</name>
<dbReference type="Proteomes" id="UP000697107">
    <property type="component" value="Unassembled WGS sequence"/>
</dbReference>